<gene>
    <name evidence="2" type="ORF">BK009_06005</name>
</gene>
<accession>A0A2H4VQA5</accession>
<dbReference type="InterPro" id="IPR038078">
    <property type="entry name" value="PhoU-like_sf"/>
</dbReference>
<dbReference type="Proteomes" id="UP000232631">
    <property type="component" value="Chromosome"/>
</dbReference>
<protein>
    <submittedName>
        <fullName evidence="2">TIGR00153 family protein</fullName>
    </submittedName>
</protein>
<organism evidence="2 3">
    <name type="scientific">Methanobacterium subterraneum</name>
    <dbReference type="NCBI Taxonomy" id="59277"/>
    <lineage>
        <taxon>Archaea</taxon>
        <taxon>Methanobacteriati</taxon>
        <taxon>Methanobacteriota</taxon>
        <taxon>Methanomada group</taxon>
        <taxon>Methanobacteria</taxon>
        <taxon>Methanobacteriales</taxon>
        <taxon>Methanobacteriaceae</taxon>
        <taxon>Methanobacterium</taxon>
    </lineage>
</organism>
<proteinExistence type="inferred from homology"/>
<sequence>MRKFFGRESMVEGHSRHHVELVYQCVQKLREIMPPFYRGEFDILDAKVIEMSILETKADEVRRIMEIEFFKGAFLPFDREDRIILAELVDNVADMTQEAAYGISLSKITFPPDYKDDFDELVDEVIDSIAVLKECIELLDVDLERALKKAHEVEEREINVDMIERRIIKKLYQSYRDDEFGILRLLELKTMVTRLGNIVDRAEDASDRVPIIAAKRRG</sequence>
<dbReference type="Pfam" id="PF01865">
    <property type="entry name" value="PhoU_div"/>
    <property type="match status" value="1"/>
</dbReference>
<dbReference type="RefSeq" id="WP_100909231.1">
    <property type="nucleotide sequence ID" value="NZ_CP017768.1"/>
</dbReference>
<comment type="similarity">
    <text evidence="1">Belongs to the UPF0111 family.</text>
</comment>
<dbReference type="GeneID" id="35126026"/>
<dbReference type="Gene3D" id="1.20.58.220">
    <property type="entry name" value="Phosphate transport system protein phou homolog 2, domain 2"/>
    <property type="match status" value="1"/>
</dbReference>
<keyword evidence="3" id="KW-1185">Reference proteome</keyword>
<evidence type="ECO:0000256" key="1">
    <source>
        <dbReference type="ARBA" id="ARBA00008591"/>
    </source>
</evidence>
<dbReference type="NCBIfam" id="TIGR00153">
    <property type="entry name" value="TIGR00153 family protein"/>
    <property type="match status" value="1"/>
</dbReference>
<dbReference type="SUPFAM" id="SSF109755">
    <property type="entry name" value="PhoU-like"/>
    <property type="match status" value="1"/>
</dbReference>
<reference evidence="2 3" key="1">
    <citation type="submission" date="2016-10" db="EMBL/GenBank/DDBJ databases">
        <title>Comparative genomics between deep and shallow subseafloor isolates.</title>
        <authorList>
            <person name="Ishii S."/>
            <person name="Miller J.R."/>
            <person name="Sutton G."/>
            <person name="Suzuki S."/>
            <person name="Methe B."/>
            <person name="Inagaki F."/>
            <person name="Imachi H."/>
        </authorList>
    </citation>
    <scope>NUCLEOTIDE SEQUENCE [LARGE SCALE GENOMIC DNA]</scope>
    <source>
        <strain evidence="2 3">A8p</strain>
    </source>
</reference>
<dbReference type="KEGG" id="msub:BK009_06005"/>
<dbReference type="AlphaFoldDB" id="A0A2H4VQA5"/>
<evidence type="ECO:0000313" key="3">
    <source>
        <dbReference type="Proteomes" id="UP000232631"/>
    </source>
</evidence>
<dbReference type="PANTHER" id="PTHR36536:SF3">
    <property type="entry name" value="UPF0111 PROTEIN HI_1603"/>
    <property type="match status" value="1"/>
</dbReference>
<dbReference type="EMBL" id="CP017768">
    <property type="protein sequence ID" value="AUB60275.1"/>
    <property type="molecule type" value="Genomic_DNA"/>
</dbReference>
<dbReference type="PANTHER" id="PTHR36536">
    <property type="entry name" value="UPF0111 PROTEIN HI_1603"/>
    <property type="match status" value="1"/>
</dbReference>
<evidence type="ECO:0000313" key="2">
    <source>
        <dbReference type="EMBL" id="AUB60275.1"/>
    </source>
</evidence>
<dbReference type="InterPro" id="IPR018445">
    <property type="entry name" value="Put_Phosphate_transp_reg"/>
</dbReference>
<dbReference type="InterPro" id="IPR002727">
    <property type="entry name" value="DUF47"/>
</dbReference>
<name>A0A2H4VQA5_9EURY</name>